<evidence type="ECO:0000313" key="6">
    <source>
        <dbReference type="EMBL" id="OCF37138.1"/>
    </source>
</evidence>
<comment type="similarity">
    <text evidence="1">Belongs to the THADA family.</text>
</comment>
<dbReference type="EMBL" id="KI669493">
    <property type="protein sequence ID" value="OCF37138.1"/>
    <property type="molecule type" value="Genomic_DNA"/>
</dbReference>
<dbReference type="Gene3D" id="1.25.10.10">
    <property type="entry name" value="Leucine-rich Repeat Variant"/>
    <property type="match status" value="1"/>
</dbReference>
<accession>A0A1B9H1I4</accession>
<dbReference type="SUPFAM" id="SSF48371">
    <property type="entry name" value="ARM repeat"/>
    <property type="match status" value="2"/>
</dbReference>
<dbReference type="PANTHER" id="PTHR14387:SF0">
    <property type="entry name" value="DUF2428 DOMAIN-CONTAINING PROTEIN"/>
    <property type="match status" value="1"/>
</dbReference>
<dbReference type="Pfam" id="PF25150">
    <property type="entry name" value="TPR_Trm732"/>
    <property type="match status" value="1"/>
</dbReference>
<gene>
    <name evidence="6" type="ORF">I316_01045</name>
</gene>
<dbReference type="InterPro" id="IPR056843">
    <property type="entry name" value="THADA-like_TPR"/>
</dbReference>
<dbReference type="Pfam" id="PF25151">
    <property type="entry name" value="TPR_Trm732_C"/>
    <property type="match status" value="1"/>
</dbReference>
<dbReference type="InterPro" id="IPR016024">
    <property type="entry name" value="ARM-type_fold"/>
</dbReference>
<evidence type="ECO:0000256" key="1">
    <source>
        <dbReference type="ARBA" id="ARBA00010409"/>
    </source>
</evidence>
<dbReference type="InterPro" id="IPR051954">
    <property type="entry name" value="tRNA_methyltransferase_THADA"/>
</dbReference>
<feature type="domain" description="DUF2428" evidence="3">
    <location>
        <begin position="602"/>
        <end position="853"/>
    </location>
</feature>
<dbReference type="GO" id="GO:0005829">
    <property type="term" value="C:cytosol"/>
    <property type="evidence" value="ECO:0007669"/>
    <property type="project" value="TreeGrafter"/>
</dbReference>
<dbReference type="Proteomes" id="UP000092666">
    <property type="component" value="Unassembled WGS sequence"/>
</dbReference>
<reference evidence="7" key="2">
    <citation type="submission" date="2013-12" db="EMBL/GenBank/DDBJ databases">
        <title>Evolution of pathogenesis and genome organization in the Tremellales.</title>
        <authorList>
            <person name="Cuomo C."/>
            <person name="Litvintseva A."/>
            <person name="Heitman J."/>
            <person name="Chen Y."/>
            <person name="Sun S."/>
            <person name="Springer D."/>
            <person name="Dromer F."/>
            <person name="Young S."/>
            <person name="Zeng Q."/>
            <person name="Chapman S."/>
            <person name="Gujja S."/>
            <person name="Saif S."/>
            <person name="Birren B."/>
        </authorList>
    </citation>
    <scope>NUCLEOTIDE SEQUENCE [LARGE SCALE GENOMIC DNA]</scope>
    <source>
        <strain evidence="7">BCC8398</strain>
    </source>
</reference>
<dbReference type="GO" id="GO:0030488">
    <property type="term" value="P:tRNA methylation"/>
    <property type="evidence" value="ECO:0007669"/>
    <property type="project" value="TreeGrafter"/>
</dbReference>
<keyword evidence="2" id="KW-0819">tRNA processing</keyword>
<dbReference type="InterPro" id="IPR011989">
    <property type="entry name" value="ARM-like"/>
</dbReference>
<feature type="domain" description="tRNA (32-2'-O)-methyltransferase regulator THADA-like C-terminal TPR repeats region" evidence="5">
    <location>
        <begin position="855"/>
        <end position="1015"/>
    </location>
</feature>
<evidence type="ECO:0000313" key="7">
    <source>
        <dbReference type="Proteomes" id="UP000092666"/>
    </source>
</evidence>
<evidence type="ECO:0000256" key="2">
    <source>
        <dbReference type="ARBA" id="ARBA00022694"/>
    </source>
</evidence>
<keyword evidence="7" id="KW-1185">Reference proteome</keyword>
<reference evidence="6 7" key="1">
    <citation type="submission" date="2013-07" db="EMBL/GenBank/DDBJ databases">
        <title>The Genome Sequence of Cryptococcus heveanensis BCC8398.</title>
        <authorList>
            <consortium name="The Broad Institute Genome Sequencing Platform"/>
            <person name="Cuomo C."/>
            <person name="Litvintseva A."/>
            <person name="Chen Y."/>
            <person name="Heitman J."/>
            <person name="Sun S."/>
            <person name="Springer D."/>
            <person name="Dromer F."/>
            <person name="Young S.K."/>
            <person name="Zeng Q."/>
            <person name="Gargeya S."/>
            <person name="Fitzgerald M."/>
            <person name="Abouelleil A."/>
            <person name="Alvarado L."/>
            <person name="Berlin A.M."/>
            <person name="Chapman S.B."/>
            <person name="Dewar J."/>
            <person name="Goldberg J."/>
            <person name="Griggs A."/>
            <person name="Gujja S."/>
            <person name="Hansen M."/>
            <person name="Howarth C."/>
            <person name="Imamovic A."/>
            <person name="Larimer J."/>
            <person name="McCowan C."/>
            <person name="Murphy C."/>
            <person name="Pearson M."/>
            <person name="Priest M."/>
            <person name="Roberts A."/>
            <person name="Saif S."/>
            <person name="Shea T."/>
            <person name="Sykes S."/>
            <person name="Wortman J."/>
            <person name="Nusbaum C."/>
            <person name="Birren B."/>
        </authorList>
    </citation>
    <scope>NUCLEOTIDE SEQUENCE [LARGE SCALE GENOMIC DNA]</scope>
    <source>
        <strain evidence="6 7">BCC8398</strain>
    </source>
</reference>
<dbReference type="PANTHER" id="PTHR14387">
    <property type="entry name" value="THADA/DEATH RECEPTOR INTERACTING PROTEIN"/>
    <property type="match status" value="1"/>
</dbReference>
<dbReference type="Pfam" id="PF10350">
    <property type="entry name" value="DUF2428"/>
    <property type="match status" value="1"/>
</dbReference>
<name>A0A1B9H1I4_9TREE</name>
<organism evidence="6 7">
    <name type="scientific">Kwoniella heveanensis BCC8398</name>
    <dbReference type="NCBI Taxonomy" id="1296120"/>
    <lineage>
        <taxon>Eukaryota</taxon>
        <taxon>Fungi</taxon>
        <taxon>Dikarya</taxon>
        <taxon>Basidiomycota</taxon>
        <taxon>Agaricomycotina</taxon>
        <taxon>Tremellomycetes</taxon>
        <taxon>Tremellales</taxon>
        <taxon>Cryptococcaceae</taxon>
        <taxon>Kwoniella</taxon>
    </lineage>
</organism>
<dbReference type="OrthoDB" id="734129at2759"/>
<sequence>MVLNDAIKEIEVCRKVLAKAKPQDLGDGKLIAQAINLALRPCPTNSHLKLLELILNLLRQLNHIFAEPHPSSNLADLVQDDFIPAFAPGQIIAQIITVNVEHPQKVQQTRAVEILSAAGKLSTLISSQTSSATSSSSTDVATQSFLVPFFKQSITSGLSRRSNLAAISALVDYVPRASIPDSLVHDLLRDLAIVDSANLRCTLIVKLLILLEPPNTAIAGPDDSSSVLAPLIPYFDPAAHPHAVLNNLNRYLLPALFKAKSELVITLLDVLSGRPHLFAAWTTVASIGVSMDLIKIDDLPPQELHDALANEDVDVRLRAFELVSGPNAQLSAEVLELVKDGYRWNDGLPNAGSRSTFSASTYAFLTRLQHLETLTRRIHRKKLTPTVEAERTSVQHIIPLSTEFRAWFLTHLDRGLRQARRSPVFRALLALNLLDRYLEVFRDEVETQEKVFTEERVDMLFACQMSEFTEVRTRARKILESATIPLPGYETMSTPKAQTLLSSALSSLNLPRRTQAEAGKSALCILFGKLSRDPQEQQRDEALEFVIDLVNRLEKGVAVVEMDLVKGIEEYPLHGSLAAIGDLLLCLDLSSSESQRSWQPTLHRLFGITNRIWGITRPVISLAPSRVEGALASDSARPEHEIARAYEVMGGEDGEGDDEESMDHTGLLSGCWRATRNAGELLATIISLPITQAGASQVVWTTAQVDQAGQFFLTWMHEIRHRGTFSKIASAFAQFVEAVQPIPDFKALCKGWLQHELTAISSDTHSTTRRSAALPYSILSLVSSDPSLIDTALTSLLDLARVDNAQTSNVTKVHAFNVLKIVLLDTRQGKVFSLWFERGVMTALGAFESPDWNVRNVGLIFFSTMVHRCLSPPRGGQDYYRSRSALATRSSFAAFHAKYPKIIPFITEYLRQHSANTDRNKQGNVNRHSPLFPILIIVRSLRWSVDEAELQNDLKKAVAPYLNSEEFQVRQVAAQALASLVSSSEALQQLTEMSGQIPQLSLNSTHGHLLFLRQLISNVILWSDIPPRSQQDVENGLIKTVERYIPGDCPPVTQAASGCVEDYLEHTSPVSGTLLESTVQRTEQYLSAEPKQYVPAEESRRTACTRLLLNHSPSSDLMLKLLSSGAVEDDHLLALEHLPSLSNLWSQQTFQKVLALALTGSEGHGVQTLALDILAEISWPTETVDSMRGRWKGVVRLLTALVEEEKCVPVNEAALTTLGWAVNQLVLHKLQPGDKIGRTELDSAAGAILVASDENQSQPTRFAALQSLRHLTSYIFALASPHPILIRSLLRSVQDDDEEIRLGACEIVSSGLGKRRVYAQAKSLSLVWEFVTDYLNEHKGDRKDEWFGWIEELARDQAGTEYDLKLLKRDRNNDVLFSVEAPNIFRDPLIDVYHASKLLNSLGHSISSSTGVIDGSDRVEEGLLSPIDDAWEGQRTMKRRMEYQRGPGL</sequence>
<dbReference type="InterPro" id="IPR056842">
    <property type="entry name" value="THADA-like_TPR_C"/>
</dbReference>
<dbReference type="STRING" id="1296120.A0A1B9H1I4"/>
<protein>
    <submittedName>
        <fullName evidence="6">Uncharacterized protein</fullName>
    </submittedName>
</protein>
<evidence type="ECO:0000259" key="4">
    <source>
        <dbReference type="Pfam" id="PF25150"/>
    </source>
</evidence>
<proteinExistence type="inferred from homology"/>
<evidence type="ECO:0000259" key="5">
    <source>
        <dbReference type="Pfam" id="PF25151"/>
    </source>
</evidence>
<evidence type="ECO:0000259" key="3">
    <source>
        <dbReference type="Pfam" id="PF10350"/>
    </source>
</evidence>
<feature type="domain" description="tRNA (32-2'-O)-methyltransferase regulator THADA-like TPR repeats region" evidence="4">
    <location>
        <begin position="243"/>
        <end position="468"/>
    </location>
</feature>
<dbReference type="InterPro" id="IPR019442">
    <property type="entry name" value="THADA/TRM732_DUF2428"/>
</dbReference>